<name>A0AA86JBI9_9CLOT</name>
<reference evidence="2" key="1">
    <citation type="submission" date="2021-10" db="EMBL/GenBank/DDBJ databases">
        <authorList>
            <person name="Mesa V."/>
        </authorList>
    </citation>
    <scope>NUCLEOTIDE SEQUENCE</scope>
    <source>
        <strain evidence="2">CC3_PB</strain>
    </source>
</reference>
<keyword evidence="1" id="KW-0472">Membrane</keyword>
<sequence>MSEFIQCLAIIAIFLGFIFAIFCGYQIQIKDKDIEVNAKKRNNKKK</sequence>
<dbReference type="Proteomes" id="UP000789738">
    <property type="component" value="Unassembled WGS sequence"/>
</dbReference>
<protein>
    <submittedName>
        <fullName evidence="2">Uncharacterized protein</fullName>
    </submittedName>
</protein>
<dbReference type="EMBL" id="CAKJVE010000001">
    <property type="protein sequence ID" value="CAG9701599.1"/>
    <property type="molecule type" value="Genomic_DNA"/>
</dbReference>
<evidence type="ECO:0000313" key="3">
    <source>
        <dbReference type="EMBL" id="CAI3654504.1"/>
    </source>
</evidence>
<proteinExistence type="predicted"/>
<evidence type="ECO:0000313" key="2">
    <source>
        <dbReference type="EMBL" id="CAG9701599.1"/>
    </source>
</evidence>
<dbReference type="AlphaFoldDB" id="A0AA86JBI9"/>
<feature type="transmembrane region" description="Helical" evidence="1">
    <location>
        <begin position="7"/>
        <end position="27"/>
    </location>
</feature>
<comment type="caution">
    <text evidence="2">The sequence shown here is derived from an EMBL/GenBank/DDBJ whole genome shotgun (WGS) entry which is preliminary data.</text>
</comment>
<dbReference type="Proteomes" id="UP001189143">
    <property type="component" value="Unassembled WGS sequence"/>
</dbReference>
<reference evidence="3" key="2">
    <citation type="submission" date="2022-10" db="EMBL/GenBank/DDBJ databases">
        <authorList>
            <person name="Aires J."/>
            <person name="Mesa V."/>
        </authorList>
    </citation>
    <scope>NUCLEOTIDE SEQUENCE</scope>
    <source>
        <strain evidence="3">Clostridium neonatale JD116</strain>
    </source>
</reference>
<dbReference type="RefSeq" id="WP_210885679.1">
    <property type="nucleotide sequence ID" value="NZ_CAKJVE010000001.1"/>
</dbReference>
<evidence type="ECO:0000256" key="1">
    <source>
        <dbReference type="SAM" id="Phobius"/>
    </source>
</evidence>
<organism evidence="2 4">
    <name type="scientific">Clostridium neonatale</name>
    <dbReference type="NCBI Taxonomy" id="137838"/>
    <lineage>
        <taxon>Bacteria</taxon>
        <taxon>Bacillati</taxon>
        <taxon>Bacillota</taxon>
        <taxon>Clostridia</taxon>
        <taxon>Eubacteriales</taxon>
        <taxon>Clostridiaceae</taxon>
        <taxon>Clostridium</taxon>
    </lineage>
</organism>
<dbReference type="EMBL" id="CAMTCP010000253">
    <property type="protein sequence ID" value="CAI3654504.1"/>
    <property type="molecule type" value="Genomic_DNA"/>
</dbReference>
<evidence type="ECO:0000313" key="4">
    <source>
        <dbReference type="Proteomes" id="UP000789738"/>
    </source>
</evidence>
<keyword evidence="1" id="KW-1133">Transmembrane helix</keyword>
<accession>A0AA86JBI9</accession>
<gene>
    <name evidence="3" type="ORF">CNEO2_540057</name>
    <name evidence="2" type="ORF">CNEO_10133</name>
</gene>
<keyword evidence="1" id="KW-0812">Transmembrane</keyword>